<sequence length="125" mass="14055">MTELKSVLMSARVVQVVARASSRSPESRLSIPLSFALYVLTTVVDSGRKARRSGLRVKIARRRRALNNHEVRELALKPEVVSSIKHAFHCRCMGRHWRPRGAGRRLRWVGARSVTMPKSTAAPQS</sequence>
<reference evidence="1" key="1">
    <citation type="journal article" date="2020" name="Stud. Mycol.">
        <title>101 Dothideomycetes genomes: a test case for predicting lifestyles and emergence of pathogens.</title>
        <authorList>
            <person name="Haridas S."/>
            <person name="Albert R."/>
            <person name="Binder M."/>
            <person name="Bloem J."/>
            <person name="Labutti K."/>
            <person name="Salamov A."/>
            <person name="Andreopoulos B."/>
            <person name="Baker S."/>
            <person name="Barry K."/>
            <person name="Bills G."/>
            <person name="Bluhm B."/>
            <person name="Cannon C."/>
            <person name="Castanera R."/>
            <person name="Culley D."/>
            <person name="Daum C."/>
            <person name="Ezra D."/>
            <person name="Gonzalez J."/>
            <person name="Henrissat B."/>
            <person name="Kuo A."/>
            <person name="Liang C."/>
            <person name="Lipzen A."/>
            <person name="Lutzoni F."/>
            <person name="Magnuson J."/>
            <person name="Mondo S."/>
            <person name="Nolan M."/>
            <person name="Ohm R."/>
            <person name="Pangilinan J."/>
            <person name="Park H.-J."/>
            <person name="Ramirez L."/>
            <person name="Alfaro M."/>
            <person name="Sun H."/>
            <person name="Tritt A."/>
            <person name="Yoshinaga Y."/>
            <person name="Zwiers L.-H."/>
            <person name="Turgeon B."/>
            <person name="Goodwin S."/>
            <person name="Spatafora J."/>
            <person name="Crous P."/>
            <person name="Grigoriev I."/>
        </authorList>
    </citation>
    <scope>NUCLEOTIDE SEQUENCE</scope>
    <source>
        <strain evidence="1">CBS 675.92</strain>
    </source>
</reference>
<keyword evidence="2" id="KW-1185">Reference proteome</keyword>
<dbReference type="AlphaFoldDB" id="A0A6A5U207"/>
<gene>
    <name evidence="1" type="ORF">CC80DRAFT_21534</name>
</gene>
<evidence type="ECO:0000313" key="2">
    <source>
        <dbReference type="Proteomes" id="UP000800035"/>
    </source>
</evidence>
<dbReference type="EMBL" id="ML976986">
    <property type="protein sequence ID" value="KAF1958875.1"/>
    <property type="molecule type" value="Genomic_DNA"/>
</dbReference>
<name>A0A6A5U207_9PLEO</name>
<accession>A0A6A5U207</accession>
<protein>
    <submittedName>
        <fullName evidence="1">Uncharacterized protein</fullName>
    </submittedName>
</protein>
<proteinExistence type="predicted"/>
<organism evidence="1 2">
    <name type="scientific">Byssothecium circinans</name>
    <dbReference type="NCBI Taxonomy" id="147558"/>
    <lineage>
        <taxon>Eukaryota</taxon>
        <taxon>Fungi</taxon>
        <taxon>Dikarya</taxon>
        <taxon>Ascomycota</taxon>
        <taxon>Pezizomycotina</taxon>
        <taxon>Dothideomycetes</taxon>
        <taxon>Pleosporomycetidae</taxon>
        <taxon>Pleosporales</taxon>
        <taxon>Massarineae</taxon>
        <taxon>Massarinaceae</taxon>
        <taxon>Byssothecium</taxon>
    </lineage>
</organism>
<evidence type="ECO:0000313" key="1">
    <source>
        <dbReference type="EMBL" id="KAF1958875.1"/>
    </source>
</evidence>
<dbReference type="Proteomes" id="UP000800035">
    <property type="component" value="Unassembled WGS sequence"/>
</dbReference>